<dbReference type="GO" id="GO:0030246">
    <property type="term" value="F:carbohydrate binding"/>
    <property type="evidence" value="ECO:0007669"/>
    <property type="project" value="InterPro"/>
</dbReference>
<dbReference type="InterPro" id="IPR039426">
    <property type="entry name" value="TonB-dep_rcpt-like"/>
</dbReference>
<evidence type="ECO:0000256" key="10">
    <source>
        <dbReference type="PROSITE-ProRule" id="PRU01360"/>
    </source>
</evidence>
<accession>A0AAP2DQR4</accession>
<dbReference type="Pfam" id="PF13620">
    <property type="entry name" value="CarboxypepD_reg"/>
    <property type="match status" value="1"/>
</dbReference>
<dbReference type="GO" id="GO:0015344">
    <property type="term" value="F:siderophore uptake transmembrane transporter activity"/>
    <property type="evidence" value="ECO:0007669"/>
    <property type="project" value="TreeGrafter"/>
</dbReference>
<evidence type="ECO:0000259" key="13">
    <source>
        <dbReference type="Pfam" id="PF00593"/>
    </source>
</evidence>
<dbReference type="RefSeq" id="WP_254165040.1">
    <property type="nucleotide sequence ID" value="NZ_JAHESF010000016.1"/>
</dbReference>
<gene>
    <name evidence="15" type="ORF">KK083_17005</name>
</gene>
<evidence type="ECO:0000256" key="6">
    <source>
        <dbReference type="ARBA" id="ARBA00023077"/>
    </source>
</evidence>
<feature type="domain" description="TonB-dependent receptor plug" evidence="14">
    <location>
        <begin position="121"/>
        <end position="223"/>
    </location>
</feature>
<keyword evidence="9 10" id="KW-0998">Cell outer membrane</keyword>
<sequence>MTVRQFFWLIFFLFQFALPAAAQQCAHTLTGVVQMEGGVTLPGATLSIAQAGKQIISAEDGSFTFEGLCPGAYTLTAHYVGFEKRTVQVKVPHTGRLTVVLAQVSTQLEDVVIEGEPQRTSVSQTVGLLQKEDLEALHGKPLGEALKEIPGVNAIQTGPSIFKPVIHGLHSQRILILNNGIRQEGQQWGIEHAPEVDPYIASNIEVVKGAETVRYGSDAIGGVIIITPPPLHEVKKLGGELNMGLMSNNRMGAFSAMLEGNLGKTSQWTWRAQSSVKRGGDYHTPGYNLSNTGLAELNFSGALGFNGTGKGLEIYLSSFNTEIGILRAAHTENLNDLQQSVVSERPWYVKDFTYNLANPKQKINHQLLKVSSYFQLKDLGRLNILYGAQYNQRKEYDIRRGGRSDRPALSLGLLSNVLDVSLDHEKGSHSGSIGFNGTLKFNQNDTETTNIRPLIPDYQQLSTGVFILEKWRRKKLTLEAGARFDHQYLKVMTFENNQTLIKPAFNFNYFSGTLGLAYLFSPTLRLVSNVGVSSRPPHVSELYSEGLHHGTGSIEEGLMRQGNEVLTDQGLIRKEMSKKWINTLQYTGKKLSFDFSLYYNAISNYVFLRPYDTRLTIRGYFPVFRFDQTDAVLTGGDAGLKWQINSRFSYNSKLSYIYARDVERDDELIFIPPGQIENALTYRIPSMGKLSDLFFSVSVPLVLQQTRAPRVVYPQDIPANTSHELFDFAPAPGGYALLNARIGFRLPVYDRELTVTLSGENLLNKSYRNYMNRLRYYADETGSNFMIRLSYHFYKH</sequence>
<keyword evidence="8 15" id="KW-0675">Receptor</keyword>
<dbReference type="PANTHER" id="PTHR30069">
    <property type="entry name" value="TONB-DEPENDENT OUTER MEMBRANE RECEPTOR"/>
    <property type="match status" value="1"/>
</dbReference>
<dbReference type="Gene3D" id="2.170.130.10">
    <property type="entry name" value="TonB-dependent receptor, plug domain"/>
    <property type="match status" value="1"/>
</dbReference>
<evidence type="ECO:0000256" key="8">
    <source>
        <dbReference type="ARBA" id="ARBA00023170"/>
    </source>
</evidence>
<dbReference type="Proteomes" id="UP001319200">
    <property type="component" value="Unassembled WGS sequence"/>
</dbReference>
<evidence type="ECO:0000256" key="3">
    <source>
        <dbReference type="ARBA" id="ARBA00022452"/>
    </source>
</evidence>
<dbReference type="SUPFAM" id="SSF49452">
    <property type="entry name" value="Starch-binding domain-like"/>
    <property type="match status" value="1"/>
</dbReference>
<dbReference type="PANTHER" id="PTHR30069:SF29">
    <property type="entry name" value="HEMOGLOBIN AND HEMOGLOBIN-HAPTOGLOBIN-BINDING PROTEIN 1-RELATED"/>
    <property type="match status" value="1"/>
</dbReference>
<name>A0AAP2DQR4_9BACT</name>
<dbReference type="EMBL" id="JAHESF010000016">
    <property type="protein sequence ID" value="MBT1698594.1"/>
    <property type="molecule type" value="Genomic_DNA"/>
</dbReference>
<evidence type="ECO:0000256" key="5">
    <source>
        <dbReference type="ARBA" id="ARBA00022729"/>
    </source>
</evidence>
<evidence type="ECO:0000313" key="16">
    <source>
        <dbReference type="Proteomes" id="UP001319200"/>
    </source>
</evidence>
<keyword evidence="7 10" id="KW-0472">Membrane</keyword>
<evidence type="ECO:0000259" key="14">
    <source>
        <dbReference type="Pfam" id="PF07715"/>
    </source>
</evidence>
<comment type="caution">
    <text evidence="15">The sequence shown here is derived from an EMBL/GenBank/DDBJ whole genome shotgun (WGS) entry which is preliminary data.</text>
</comment>
<evidence type="ECO:0000256" key="4">
    <source>
        <dbReference type="ARBA" id="ARBA00022692"/>
    </source>
</evidence>
<reference evidence="15 16" key="1">
    <citation type="submission" date="2021-05" db="EMBL/GenBank/DDBJ databases">
        <title>A Polyphasic approach of four new species of the genus Ohtaekwangia: Ohtaekwangia histidinii sp. nov., Ohtaekwangia cretensis sp. nov., Ohtaekwangia indiensis sp. nov., Ohtaekwangia reichenbachii sp. nov. from diverse environment.</title>
        <authorList>
            <person name="Octaviana S."/>
        </authorList>
    </citation>
    <scope>NUCLEOTIDE SEQUENCE [LARGE SCALE GENOMIC DNA]</scope>
    <source>
        <strain evidence="15 16">PWU4</strain>
    </source>
</reference>
<evidence type="ECO:0000256" key="7">
    <source>
        <dbReference type="ARBA" id="ARBA00023136"/>
    </source>
</evidence>
<feature type="signal peptide" evidence="12">
    <location>
        <begin position="1"/>
        <end position="22"/>
    </location>
</feature>
<keyword evidence="16" id="KW-1185">Reference proteome</keyword>
<dbReference type="Pfam" id="PF00593">
    <property type="entry name" value="TonB_dep_Rec_b-barrel"/>
    <property type="match status" value="1"/>
</dbReference>
<dbReference type="Gene3D" id="2.40.170.20">
    <property type="entry name" value="TonB-dependent receptor, beta-barrel domain"/>
    <property type="match status" value="1"/>
</dbReference>
<dbReference type="InterPro" id="IPR012910">
    <property type="entry name" value="Plug_dom"/>
</dbReference>
<dbReference type="InterPro" id="IPR036942">
    <property type="entry name" value="Beta-barrel_TonB_sf"/>
</dbReference>
<evidence type="ECO:0000256" key="9">
    <source>
        <dbReference type="ARBA" id="ARBA00023237"/>
    </source>
</evidence>
<keyword evidence="2 10" id="KW-0813">Transport</keyword>
<proteinExistence type="inferred from homology"/>
<comment type="subcellular location">
    <subcellularLocation>
        <location evidence="1 10">Cell outer membrane</location>
        <topology evidence="1 10">Multi-pass membrane protein</topology>
    </subcellularLocation>
</comment>
<dbReference type="InterPro" id="IPR000531">
    <property type="entry name" value="Beta-barrel_TonB"/>
</dbReference>
<dbReference type="PROSITE" id="PS52016">
    <property type="entry name" value="TONB_DEPENDENT_REC_3"/>
    <property type="match status" value="1"/>
</dbReference>
<dbReference type="Pfam" id="PF07715">
    <property type="entry name" value="Plug"/>
    <property type="match status" value="1"/>
</dbReference>
<dbReference type="GO" id="GO:0044718">
    <property type="term" value="P:siderophore transmembrane transport"/>
    <property type="evidence" value="ECO:0007669"/>
    <property type="project" value="TreeGrafter"/>
</dbReference>
<protein>
    <submittedName>
        <fullName evidence="15">TonB-dependent receptor</fullName>
    </submittedName>
</protein>
<dbReference type="AlphaFoldDB" id="A0AAP2DQR4"/>
<evidence type="ECO:0000256" key="1">
    <source>
        <dbReference type="ARBA" id="ARBA00004571"/>
    </source>
</evidence>
<evidence type="ECO:0000256" key="11">
    <source>
        <dbReference type="RuleBase" id="RU003357"/>
    </source>
</evidence>
<keyword evidence="6 11" id="KW-0798">TonB box</keyword>
<dbReference type="SUPFAM" id="SSF56935">
    <property type="entry name" value="Porins"/>
    <property type="match status" value="1"/>
</dbReference>
<feature type="chain" id="PRO_5042827692" evidence="12">
    <location>
        <begin position="23"/>
        <end position="796"/>
    </location>
</feature>
<comment type="similarity">
    <text evidence="10 11">Belongs to the TonB-dependent receptor family.</text>
</comment>
<keyword evidence="4 10" id="KW-0812">Transmembrane</keyword>
<dbReference type="InterPro" id="IPR013784">
    <property type="entry name" value="Carb-bd-like_fold"/>
</dbReference>
<feature type="domain" description="TonB-dependent receptor-like beta-barrel" evidence="13">
    <location>
        <begin position="351"/>
        <end position="762"/>
    </location>
</feature>
<keyword evidence="3 10" id="KW-1134">Transmembrane beta strand</keyword>
<evidence type="ECO:0000256" key="2">
    <source>
        <dbReference type="ARBA" id="ARBA00022448"/>
    </source>
</evidence>
<dbReference type="InterPro" id="IPR037066">
    <property type="entry name" value="Plug_dom_sf"/>
</dbReference>
<keyword evidence="5 12" id="KW-0732">Signal</keyword>
<evidence type="ECO:0000313" key="15">
    <source>
        <dbReference type="EMBL" id="MBT1698594.1"/>
    </source>
</evidence>
<evidence type="ECO:0000256" key="12">
    <source>
        <dbReference type="SAM" id="SignalP"/>
    </source>
</evidence>
<dbReference type="GO" id="GO:0009279">
    <property type="term" value="C:cell outer membrane"/>
    <property type="evidence" value="ECO:0007669"/>
    <property type="project" value="UniProtKB-SubCell"/>
</dbReference>
<organism evidence="15 16">
    <name type="scientific">Chryseosolibacter histidini</name>
    <dbReference type="NCBI Taxonomy" id="2782349"/>
    <lineage>
        <taxon>Bacteria</taxon>
        <taxon>Pseudomonadati</taxon>
        <taxon>Bacteroidota</taxon>
        <taxon>Cytophagia</taxon>
        <taxon>Cytophagales</taxon>
        <taxon>Chryseotaleaceae</taxon>
        <taxon>Chryseosolibacter</taxon>
    </lineage>
</organism>
<dbReference type="Gene3D" id="2.60.40.1120">
    <property type="entry name" value="Carboxypeptidase-like, regulatory domain"/>
    <property type="match status" value="1"/>
</dbReference>